<dbReference type="AlphaFoldDB" id="A0AB36XTK1"/>
<organism evidence="1">
    <name type="scientific">Vibrio lentus</name>
    <dbReference type="NCBI Taxonomy" id="136468"/>
    <lineage>
        <taxon>Bacteria</taxon>
        <taxon>Pseudomonadati</taxon>
        <taxon>Pseudomonadota</taxon>
        <taxon>Gammaproteobacteria</taxon>
        <taxon>Vibrionales</taxon>
        <taxon>Vibrionaceae</taxon>
        <taxon>Vibrio</taxon>
    </lineage>
</organism>
<proteinExistence type="predicted"/>
<reference evidence="1" key="2">
    <citation type="submission" date="2016-07" db="EMBL/GenBank/DDBJ databases">
        <authorList>
            <person name="Kauffman K."/>
            <person name="Arevalo P."/>
            <person name="Polz M.F."/>
        </authorList>
    </citation>
    <scope>NUCLEOTIDE SEQUENCE</scope>
    <source>
        <strain evidence="1">10N.261.52.F7</strain>
    </source>
</reference>
<reference key="1">
    <citation type="submission" date="2016-07" db="EMBL/GenBank/DDBJ databases">
        <title>Nontailed viruses are major unrecognized killers of bacteria in the ocean.</title>
        <authorList>
            <person name="Kauffman K."/>
            <person name="Hussain F."/>
            <person name="Yang J."/>
            <person name="Arevalo P."/>
            <person name="Brown J."/>
            <person name="Cutler M."/>
            <person name="Kelly L."/>
            <person name="Polz M.F."/>
        </authorList>
    </citation>
    <scope>NUCLEOTIDE SEQUENCE [LARGE SCALE GENOMIC DNA]</scope>
    <source>
        <strain>10N.261.52.F7</strain>
    </source>
</reference>
<reference evidence="1" key="3">
    <citation type="journal article" date="2018" name="Nature">
        <title>A major lineage of non-tailed dsDNA viruses as unrecognized killers of marine bacteria.</title>
        <authorList>
            <person name="Kauffman K.M."/>
            <person name="Hussain F.A."/>
            <person name="Yang J."/>
            <person name="Arevalo P."/>
            <person name="Brown J.M."/>
            <person name="Chang W.K."/>
            <person name="VanInsberghe D."/>
            <person name="Elsherbini J."/>
            <person name="Sharma R.S."/>
            <person name="Cutler M.B."/>
            <person name="Kelly L."/>
            <person name="Polz M.F."/>
        </authorList>
    </citation>
    <scope>NUCLEOTIDE SEQUENCE</scope>
    <source>
        <strain evidence="1">10N.261.52.F7</strain>
    </source>
</reference>
<protein>
    <recommendedName>
        <fullName evidence="2">DUF262 domain-containing protein</fullName>
    </recommendedName>
</protein>
<gene>
    <name evidence="1" type="ORF">BCT99_03380</name>
</gene>
<dbReference type="RefSeq" id="WP_102278589.1">
    <property type="nucleotide sequence ID" value="NZ_JAJGZN020000002.1"/>
</dbReference>
<dbReference type="NCBIfam" id="NF041064">
    <property type="entry name" value="DpdG"/>
    <property type="match status" value="1"/>
</dbReference>
<sequence length="316" mass="35633">MSIINNANPGSSVEALHAVDRIITKFSQNDKNEGKYLPLDTLMSLVAPNSLFIGTERLENGEFKRLDPEKKVKQTIKFWGDAGLWNVTEQGVRSTFLLDNTRDLPKRLLKLIASKDFDLLKGNDIEPFLRFVIFFLCVDEVTFVGQKPLDGNKAGELVASLINSDAVDNAMSLNSNERPNFFAYARMMGFLEQVGKKQYFVDPTRAIKTFLPQVFENSNSLFFDDFLNKLNHCLPVFDEGKYRELVEQQMILDTNLWPAEKGVKLSASLSIAIERLAQERIITCSLASDSVIRYSLTLPNGQEKMISTIQFLGGKS</sequence>
<dbReference type="InterPro" id="IPR049812">
    <property type="entry name" value="DpdG-like"/>
</dbReference>
<evidence type="ECO:0008006" key="2">
    <source>
        <dbReference type="Google" id="ProtNLM"/>
    </source>
</evidence>
<dbReference type="EMBL" id="MCXM01000001">
    <property type="protein sequence ID" value="PMK50476.1"/>
    <property type="molecule type" value="Genomic_DNA"/>
</dbReference>
<name>A0AB36XTK1_9VIBR</name>
<comment type="caution">
    <text evidence="1">The sequence shown here is derived from an EMBL/GenBank/DDBJ whole genome shotgun (WGS) entry which is preliminary data.</text>
</comment>
<accession>A0AB36XTK1</accession>
<evidence type="ECO:0000313" key="1">
    <source>
        <dbReference type="EMBL" id="PMK50476.1"/>
    </source>
</evidence>